<dbReference type="STRING" id="1344416.A0A139AT35"/>
<dbReference type="InterPro" id="IPR004843">
    <property type="entry name" value="Calcineurin-like_PHP"/>
</dbReference>
<dbReference type="PANTHER" id="PTHR12849">
    <property type="entry name" value="RNA LARIAT DEBRANCHING ENZYME"/>
    <property type="match status" value="1"/>
</dbReference>
<dbReference type="SUPFAM" id="SSF56300">
    <property type="entry name" value="Metallo-dependent phosphatases"/>
    <property type="match status" value="1"/>
</dbReference>
<accession>A0A139AT35</accession>
<evidence type="ECO:0000259" key="14">
    <source>
        <dbReference type="SMART" id="SM01124"/>
    </source>
</evidence>
<evidence type="ECO:0000256" key="11">
    <source>
        <dbReference type="ARBA" id="ARBA00023211"/>
    </source>
</evidence>
<evidence type="ECO:0000256" key="10">
    <source>
        <dbReference type="ARBA" id="ARBA00023004"/>
    </source>
</evidence>
<organism evidence="15 16">
    <name type="scientific">Gonapodya prolifera (strain JEL478)</name>
    <name type="common">Monoblepharis prolifera</name>
    <dbReference type="NCBI Taxonomy" id="1344416"/>
    <lineage>
        <taxon>Eukaryota</taxon>
        <taxon>Fungi</taxon>
        <taxon>Fungi incertae sedis</taxon>
        <taxon>Chytridiomycota</taxon>
        <taxon>Chytridiomycota incertae sedis</taxon>
        <taxon>Monoblepharidomycetes</taxon>
        <taxon>Monoblepharidales</taxon>
        <taxon>Gonapodyaceae</taxon>
        <taxon>Gonapodya</taxon>
    </lineage>
</organism>
<feature type="compositionally biased region" description="Polar residues" evidence="13">
    <location>
        <begin position="286"/>
        <end position="301"/>
    </location>
</feature>
<evidence type="ECO:0000313" key="15">
    <source>
        <dbReference type="EMBL" id="KXS19892.1"/>
    </source>
</evidence>
<keyword evidence="16" id="KW-1185">Reference proteome</keyword>
<reference evidence="15 16" key="1">
    <citation type="journal article" date="2015" name="Genome Biol. Evol.">
        <title>Phylogenomic analyses indicate that early fungi evolved digesting cell walls of algal ancestors of land plants.</title>
        <authorList>
            <person name="Chang Y."/>
            <person name="Wang S."/>
            <person name="Sekimoto S."/>
            <person name="Aerts A.L."/>
            <person name="Choi C."/>
            <person name="Clum A."/>
            <person name="LaButti K.M."/>
            <person name="Lindquist E.A."/>
            <person name="Yee Ngan C."/>
            <person name="Ohm R.A."/>
            <person name="Salamov A.A."/>
            <person name="Grigoriev I.V."/>
            <person name="Spatafora J.W."/>
            <person name="Berbee M.L."/>
        </authorList>
    </citation>
    <scope>NUCLEOTIDE SEQUENCE [LARGE SCALE GENOMIC DNA]</scope>
    <source>
        <strain evidence="15 16">JEL478</strain>
    </source>
</reference>
<dbReference type="AlphaFoldDB" id="A0A139AT35"/>
<keyword evidence="8" id="KW-0378">Hydrolase</keyword>
<evidence type="ECO:0000256" key="13">
    <source>
        <dbReference type="SAM" id="MobiDB-lite"/>
    </source>
</evidence>
<dbReference type="GO" id="GO:0000398">
    <property type="term" value="P:mRNA splicing, via spliceosome"/>
    <property type="evidence" value="ECO:0007669"/>
    <property type="project" value="TreeGrafter"/>
</dbReference>
<keyword evidence="12" id="KW-0539">Nucleus</keyword>
<keyword evidence="10" id="KW-0408">Iron</keyword>
<evidence type="ECO:0000256" key="4">
    <source>
        <dbReference type="ARBA" id="ARBA00004123"/>
    </source>
</evidence>
<feature type="region of interest" description="Disordered" evidence="13">
    <location>
        <begin position="397"/>
        <end position="424"/>
    </location>
</feature>
<sequence length="512" mass="56872">MKIAIEGCCHGELEKIYGTLSYIEQTQGIVIDLLLICGDFQAIRNEADMESIACPAKYRRMGGFYKYYSGELRAPIPTIFIGGNHEASNYLWELYHGGWVAPNIYFLGFAGVVNFGGIRIGGVSGIFKQNHFNLGHFERQPYGESDQRSIYHVRKYNVFRLMQIQSSLDIFLSHDWPRGMSGFGNTKRLVTRRPFFAEEVRTNTLGSPPAEALLKKLRPSYWFSAHLHVKYAALYPHHEAADTLSAETLVTTQASATNPDAIDIGLDEDDDDDVRSDKEEEATVKAQASDTQGALGSSTSVPDVDVSNPAVKVTRFLALDKCLPGRDFLQVIDVPSDNNLPKDFYYDEEWLAIMRSCNEYLSLSRDQKPLPDDSTIRKRVAEEKTWVEANVGSRQDGLRIPRNFQPTAAPYSPSLPFTGREKEDAHRPYLNPQTFELCDILSINNKINPTGQGPAPRRAPRPPPQPQSGEVESAGTESGAKTEESTPVAPSMQNGGLRNGGEGQKDVKSEAS</sequence>
<keyword evidence="6" id="KW-0507">mRNA processing</keyword>
<comment type="similarity">
    <text evidence="5">Belongs to the lariat debranching enzyme family.</text>
</comment>
<keyword evidence="7" id="KW-0479">Metal-binding</keyword>
<dbReference type="GO" id="GO:0005634">
    <property type="term" value="C:nucleus"/>
    <property type="evidence" value="ECO:0007669"/>
    <property type="project" value="UniProtKB-SubCell"/>
</dbReference>
<dbReference type="Proteomes" id="UP000070544">
    <property type="component" value="Unassembled WGS sequence"/>
</dbReference>
<comment type="cofactor">
    <cofactor evidence="3">
        <name>Fe(2+)</name>
        <dbReference type="ChEBI" id="CHEBI:29033"/>
    </cofactor>
</comment>
<comment type="cofactor">
    <cofactor evidence="2">
        <name>Zn(2+)</name>
        <dbReference type="ChEBI" id="CHEBI:29105"/>
    </cofactor>
</comment>
<evidence type="ECO:0000256" key="8">
    <source>
        <dbReference type="ARBA" id="ARBA00022801"/>
    </source>
</evidence>
<dbReference type="GO" id="GO:0046872">
    <property type="term" value="F:metal ion binding"/>
    <property type="evidence" value="ECO:0007669"/>
    <property type="project" value="UniProtKB-KW"/>
</dbReference>
<dbReference type="FunFam" id="3.60.21.10:FF:000035">
    <property type="entry name" value="Lariat debranching enzyme"/>
    <property type="match status" value="1"/>
</dbReference>
<feature type="region of interest" description="Disordered" evidence="13">
    <location>
        <begin position="282"/>
        <end position="302"/>
    </location>
</feature>
<evidence type="ECO:0000256" key="9">
    <source>
        <dbReference type="ARBA" id="ARBA00022833"/>
    </source>
</evidence>
<dbReference type="OMA" id="KWWFSAH"/>
<dbReference type="CDD" id="cd00844">
    <property type="entry name" value="MPP_Dbr1_N"/>
    <property type="match status" value="1"/>
</dbReference>
<evidence type="ECO:0000256" key="12">
    <source>
        <dbReference type="ARBA" id="ARBA00023242"/>
    </source>
</evidence>
<evidence type="ECO:0000256" key="6">
    <source>
        <dbReference type="ARBA" id="ARBA00022664"/>
    </source>
</evidence>
<keyword evidence="11" id="KW-0464">Manganese</keyword>
<feature type="region of interest" description="Disordered" evidence="13">
    <location>
        <begin position="445"/>
        <end position="512"/>
    </location>
</feature>
<gene>
    <name evidence="15" type="ORF">M427DRAFT_108663</name>
</gene>
<evidence type="ECO:0000313" key="16">
    <source>
        <dbReference type="Proteomes" id="UP000070544"/>
    </source>
</evidence>
<dbReference type="SMART" id="SM01124">
    <property type="entry name" value="DBR1"/>
    <property type="match status" value="1"/>
</dbReference>
<dbReference type="InterPro" id="IPR007708">
    <property type="entry name" value="DBR1_C"/>
</dbReference>
<proteinExistence type="inferred from homology"/>
<comment type="subcellular location">
    <subcellularLocation>
        <location evidence="4">Nucleus</location>
    </subcellularLocation>
</comment>
<dbReference type="Pfam" id="PF05011">
    <property type="entry name" value="DBR1"/>
    <property type="match status" value="1"/>
</dbReference>
<dbReference type="GO" id="GO:0008419">
    <property type="term" value="F:RNA lariat debranching enzyme activity"/>
    <property type="evidence" value="ECO:0007669"/>
    <property type="project" value="TreeGrafter"/>
</dbReference>
<evidence type="ECO:0000256" key="7">
    <source>
        <dbReference type="ARBA" id="ARBA00022723"/>
    </source>
</evidence>
<keyword evidence="9" id="KW-0862">Zinc</keyword>
<evidence type="ECO:0000256" key="1">
    <source>
        <dbReference type="ARBA" id="ARBA00001936"/>
    </source>
</evidence>
<dbReference type="InterPro" id="IPR041816">
    <property type="entry name" value="Dbr1_N"/>
</dbReference>
<protein>
    <submittedName>
        <fullName evidence="15">DBR1-domain-containing protein</fullName>
    </submittedName>
</protein>
<name>A0A139AT35_GONPJ</name>
<evidence type="ECO:0000256" key="5">
    <source>
        <dbReference type="ARBA" id="ARBA00006045"/>
    </source>
</evidence>
<evidence type="ECO:0000256" key="3">
    <source>
        <dbReference type="ARBA" id="ARBA00001954"/>
    </source>
</evidence>
<dbReference type="EMBL" id="KQ965737">
    <property type="protein sequence ID" value="KXS19892.1"/>
    <property type="molecule type" value="Genomic_DNA"/>
</dbReference>
<dbReference type="PANTHER" id="PTHR12849:SF0">
    <property type="entry name" value="LARIAT DEBRANCHING ENZYME"/>
    <property type="match status" value="1"/>
</dbReference>
<comment type="cofactor">
    <cofactor evidence="1">
        <name>Mn(2+)</name>
        <dbReference type="ChEBI" id="CHEBI:29035"/>
    </cofactor>
</comment>
<dbReference type="Pfam" id="PF00149">
    <property type="entry name" value="Metallophos"/>
    <property type="match status" value="1"/>
</dbReference>
<feature type="domain" description="Lariat debranching enzyme C-terminal" evidence="14">
    <location>
        <begin position="304"/>
        <end position="447"/>
    </location>
</feature>
<feature type="compositionally biased region" description="Basic and acidic residues" evidence="13">
    <location>
        <begin position="503"/>
        <end position="512"/>
    </location>
</feature>
<dbReference type="OrthoDB" id="407609at2759"/>
<dbReference type="InterPro" id="IPR029052">
    <property type="entry name" value="Metallo-depent_PP-like"/>
</dbReference>
<evidence type="ECO:0000256" key="2">
    <source>
        <dbReference type="ARBA" id="ARBA00001947"/>
    </source>
</evidence>